<evidence type="ECO:0000256" key="1">
    <source>
        <dbReference type="SAM" id="MobiDB-lite"/>
    </source>
</evidence>
<sequence>MRSASTSFAIPWTPCGVIIQFYDFTSFKKGLSSRRNPGAESESPRRVRSKPTNYPGWKLPISVPPHIRRPPFENLPENWELGQTPYEGHSIAQSAPGSNLTERRSASERGSKGTVGSM</sequence>
<dbReference type="VEuPathDB" id="VectorBase:ASIC004415"/>
<evidence type="ECO:0000313" key="4">
    <source>
        <dbReference type="Proteomes" id="UP000030765"/>
    </source>
</evidence>
<feature type="region of interest" description="Disordered" evidence="1">
    <location>
        <begin position="30"/>
        <end position="56"/>
    </location>
</feature>
<dbReference type="Proteomes" id="UP000030765">
    <property type="component" value="Unassembled WGS sequence"/>
</dbReference>
<reference evidence="3" key="2">
    <citation type="submission" date="2020-05" db="UniProtKB">
        <authorList>
            <consortium name="EnsemblMetazoa"/>
        </authorList>
    </citation>
    <scope>IDENTIFICATION</scope>
</reference>
<gene>
    <name evidence="2" type="ORF">ZHAS_00004415</name>
</gene>
<dbReference type="EnsemblMetazoa" id="ASIC004415-RA">
    <property type="protein sequence ID" value="ASIC004415-PA"/>
    <property type="gene ID" value="ASIC004415"/>
</dbReference>
<name>A0A084VGW0_ANOSI</name>
<dbReference type="EMBL" id="KE524840">
    <property type="protein sequence ID" value="KFB37204.1"/>
    <property type="molecule type" value="Genomic_DNA"/>
</dbReference>
<proteinExistence type="predicted"/>
<organism evidence="2">
    <name type="scientific">Anopheles sinensis</name>
    <name type="common">Mosquito</name>
    <dbReference type="NCBI Taxonomy" id="74873"/>
    <lineage>
        <taxon>Eukaryota</taxon>
        <taxon>Metazoa</taxon>
        <taxon>Ecdysozoa</taxon>
        <taxon>Arthropoda</taxon>
        <taxon>Hexapoda</taxon>
        <taxon>Insecta</taxon>
        <taxon>Pterygota</taxon>
        <taxon>Neoptera</taxon>
        <taxon>Endopterygota</taxon>
        <taxon>Diptera</taxon>
        <taxon>Nematocera</taxon>
        <taxon>Culicoidea</taxon>
        <taxon>Culicidae</taxon>
        <taxon>Anophelinae</taxon>
        <taxon>Anopheles</taxon>
    </lineage>
</organism>
<protein>
    <submittedName>
        <fullName evidence="2 3">Uncharacterized protein</fullName>
    </submittedName>
</protein>
<evidence type="ECO:0000313" key="3">
    <source>
        <dbReference type="EnsemblMetazoa" id="ASIC004415-PA"/>
    </source>
</evidence>
<reference evidence="2 4" key="1">
    <citation type="journal article" date="2014" name="BMC Genomics">
        <title>Genome sequence of Anopheles sinensis provides insight into genetics basis of mosquito competence for malaria parasites.</title>
        <authorList>
            <person name="Zhou D."/>
            <person name="Zhang D."/>
            <person name="Ding G."/>
            <person name="Shi L."/>
            <person name="Hou Q."/>
            <person name="Ye Y."/>
            <person name="Xu Y."/>
            <person name="Zhou H."/>
            <person name="Xiong C."/>
            <person name="Li S."/>
            <person name="Yu J."/>
            <person name="Hong S."/>
            <person name="Yu X."/>
            <person name="Zou P."/>
            <person name="Chen C."/>
            <person name="Chang X."/>
            <person name="Wang W."/>
            <person name="Lv Y."/>
            <person name="Sun Y."/>
            <person name="Ma L."/>
            <person name="Shen B."/>
            <person name="Zhu C."/>
        </authorList>
    </citation>
    <scope>NUCLEOTIDE SEQUENCE [LARGE SCALE GENOMIC DNA]</scope>
</reference>
<feature type="compositionally biased region" description="Basic and acidic residues" evidence="1">
    <location>
        <begin position="101"/>
        <end position="111"/>
    </location>
</feature>
<dbReference type="AlphaFoldDB" id="A0A084VGW0"/>
<feature type="region of interest" description="Disordered" evidence="1">
    <location>
        <begin position="74"/>
        <end position="118"/>
    </location>
</feature>
<feature type="compositionally biased region" description="Polar residues" evidence="1">
    <location>
        <begin position="91"/>
        <end position="100"/>
    </location>
</feature>
<dbReference type="EMBL" id="ATLV01013099">
    <property type="status" value="NOT_ANNOTATED_CDS"/>
    <property type="molecule type" value="Genomic_DNA"/>
</dbReference>
<evidence type="ECO:0000313" key="2">
    <source>
        <dbReference type="EMBL" id="KFB37204.1"/>
    </source>
</evidence>
<accession>A0A084VGW0</accession>
<keyword evidence="4" id="KW-1185">Reference proteome</keyword>